<dbReference type="AlphaFoldDB" id="A0A947DCE5"/>
<gene>
    <name evidence="1" type="ORF">IXB50_03680</name>
</gene>
<accession>A0A947DCE5</accession>
<reference evidence="1" key="2">
    <citation type="journal article" date="2021" name="Mar. Drugs">
        <title>Genome Reduction and Secondary Metabolism of the Marine Sponge-Associated Cyanobacterium Leptothoe.</title>
        <authorList>
            <person name="Konstantinou D."/>
            <person name="Popin R.V."/>
            <person name="Fewer D.P."/>
            <person name="Sivonen K."/>
            <person name="Gkelis S."/>
        </authorList>
    </citation>
    <scope>NUCLEOTIDE SEQUENCE</scope>
    <source>
        <strain evidence="1">TAU-MAC 1115</strain>
    </source>
</reference>
<proteinExistence type="predicted"/>
<comment type="caution">
    <text evidence="1">The sequence shown here is derived from an EMBL/GenBank/DDBJ whole genome shotgun (WGS) entry which is preliminary data.</text>
</comment>
<dbReference type="EMBL" id="JADOES010000004">
    <property type="protein sequence ID" value="MBT9314521.1"/>
    <property type="molecule type" value="Genomic_DNA"/>
</dbReference>
<evidence type="ECO:0000313" key="1">
    <source>
        <dbReference type="EMBL" id="MBT9314521.1"/>
    </source>
</evidence>
<evidence type="ECO:0000313" key="2">
    <source>
        <dbReference type="Proteomes" id="UP000717364"/>
    </source>
</evidence>
<dbReference type="Proteomes" id="UP000717364">
    <property type="component" value="Unassembled WGS sequence"/>
</dbReference>
<protein>
    <submittedName>
        <fullName evidence="1">Uncharacterized protein</fullName>
    </submittedName>
</protein>
<reference evidence="1" key="1">
    <citation type="submission" date="2020-11" db="EMBL/GenBank/DDBJ databases">
        <authorList>
            <person name="Konstantinou D."/>
            <person name="Gkelis S."/>
            <person name="Popin R."/>
            <person name="Fewer D."/>
            <person name="Sivonen K."/>
        </authorList>
    </citation>
    <scope>NUCLEOTIDE SEQUENCE</scope>
    <source>
        <strain evidence="1">TAU-MAC 1115</strain>
    </source>
</reference>
<dbReference type="RefSeq" id="WP_215607586.1">
    <property type="nucleotide sequence ID" value="NZ_JADOES010000004.1"/>
</dbReference>
<keyword evidence="2" id="KW-1185">Reference proteome</keyword>
<organism evidence="1 2">
    <name type="scientific">Leptothoe spongobia TAU-MAC 1115</name>
    <dbReference type="NCBI Taxonomy" id="1967444"/>
    <lineage>
        <taxon>Bacteria</taxon>
        <taxon>Bacillati</taxon>
        <taxon>Cyanobacteriota</taxon>
        <taxon>Cyanophyceae</taxon>
        <taxon>Nodosilineales</taxon>
        <taxon>Cymatolegaceae</taxon>
        <taxon>Leptothoe</taxon>
        <taxon>Leptothoe spongobia</taxon>
    </lineage>
</organism>
<sequence>MKTSNSQVLNNYWGLIKNLHISWKLDLIERLTQSIRQNLSQGPNTMKNAFGAWQSAQSAEQIIQELRNSRNTNRQIEEL</sequence>
<name>A0A947DCE5_9CYAN</name>